<organism evidence="1">
    <name type="scientific">Arundo donax</name>
    <name type="common">Giant reed</name>
    <name type="synonym">Donax arundinaceus</name>
    <dbReference type="NCBI Taxonomy" id="35708"/>
    <lineage>
        <taxon>Eukaryota</taxon>
        <taxon>Viridiplantae</taxon>
        <taxon>Streptophyta</taxon>
        <taxon>Embryophyta</taxon>
        <taxon>Tracheophyta</taxon>
        <taxon>Spermatophyta</taxon>
        <taxon>Magnoliopsida</taxon>
        <taxon>Liliopsida</taxon>
        <taxon>Poales</taxon>
        <taxon>Poaceae</taxon>
        <taxon>PACMAD clade</taxon>
        <taxon>Arundinoideae</taxon>
        <taxon>Arundineae</taxon>
        <taxon>Arundo</taxon>
    </lineage>
</organism>
<reference evidence="1" key="1">
    <citation type="submission" date="2014-09" db="EMBL/GenBank/DDBJ databases">
        <authorList>
            <person name="Magalhaes I.L.F."/>
            <person name="Oliveira U."/>
            <person name="Santos F.R."/>
            <person name="Vidigal T.H.D.A."/>
            <person name="Brescovit A.D."/>
            <person name="Santos A.J."/>
        </authorList>
    </citation>
    <scope>NUCLEOTIDE SEQUENCE</scope>
    <source>
        <tissue evidence="1">Shoot tissue taken approximately 20 cm above the soil surface</tissue>
    </source>
</reference>
<evidence type="ECO:0000313" key="1">
    <source>
        <dbReference type="EMBL" id="JAD57571.1"/>
    </source>
</evidence>
<protein>
    <submittedName>
        <fullName evidence="1">Uncharacterized protein</fullName>
    </submittedName>
</protein>
<proteinExistence type="predicted"/>
<dbReference type="EMBL" id="GBRH01240324">
    <property type="protein sequence ID" value="JAD57571.1"/>
    <property type="molecule type" value="Transcribed_RNA"/>
</dbReference>
<dbReference type="AlphaFoldDB" id="A0A0A9B2J3"/>
<name>A0A0A9B2J3_ARUDO</name>
<reference evidence="1" key="2">
    <citation type="journal article" date="2015" name="Data Brief">
        <title>Shoot transcriptome of the giant reed, Arundo donax.</title>
        <authorList>
            <person name="Barrero R.A."/>
            <person name="Guerrero F.D."/>
            <person name="Moolhuijzen P."/>
            <person name="Goolsby J.A."/>
            <person name="Tidwell J."/>
            <person name="Bellgard S.E."/>
            <person name="Bellgard M.I."/>
        </authorList>
    </citation>
    <scope>NUCLEOTIDE SEQUENCE</scope>
    <source>
        <tissue evidence="1">Shoot tissue taken approximately 20 cm above the soil surface</tissue>
    </source>
</reference>
<accession>A0A0A9B2J3</accession>
<sequence>MKTYMHSCTLYCFVHLHLSKCNLCLELFYRNIAMIVKL</sequence>